<keyword evidence="1" id="KW-0489">Methyltransferase</keyword>
<reference evidence="1" key="1">
    <citation type="submission" date="2019-10" db="EMBL/GenBank/DDBJ databases">
        <authorList>
            <person name="Paulsen S."/>
        </authorList>
    </citation>
    <scope>NUCLEOTIDE SEQUENCE</scope>
    <source>
        <strain evidence="1">LMG 19692</strain>
    </source>
</reference>
<keyword evidence="4" id="KW-1185">Reference proteome</keyword>
<evidence type="ECO:0000313" key="3">
    <source>
        <dbReference type="Proteomes" id="UP000646877"/>
    </source>
</evidence>
<proteinExistence type="predicted"/>
<dbReference type="Proteomes" id="UP000646877">
    <property type="component" value="Unassembled WGS sequence"/>
</dbReference>
<dbReference type="GO" id="GO:0008168">
    <property type="term" value="F:methyltransferase activity"/>
    <property type="evidence" value="ECO:0007669"/>
    <property type="project" value="UniProtKB-KW"/>
</dbReference>
<protein>
    <submittedName>
        <fullName evidence="1">SAM-dependent methyltransferase</fullName>
    </submittedName>
    <submittedName>
        <fullName evidence="2">tRNA (Adenine(22)-N(1))-methyltransferase TrmK</fullName>
    </submittedName>
</protein>
<evidence type="ECO:0000313" key="2">
    <source>
        <dbReference type="EMBL" id="WOX27324.1"/>
    </source>
</evidence>
<organism evidence="1 3">
    <name type="scientific">Pseudoalteromonas maricaloris</name>
    <dbReference type="NCBI Taxonomy" id="184924"/>
    <lineage>
        <taxon>Bacteria</taxon>
        <taxon>Pseudomonadati</taxon>
        <taxon>Pseudomonadota</taxon>
        <taxon>Gammaproteobacteria</taxon>
        <taxon>Alteromonadales</taxon>
        <taxon>Pseudoalteromonadaceae</taxon>
        <taxon>Pseudoalteromonas</taxon>
    </lineage>
</organism>
<dbReference type="PIRSF" id="PIRSF028234">
    <property type="entry name" value="UCP028234"/>
    <property type="match status" value="1"/>
</dbReference>
<keyword evidence="1" id="KW-0808">Transferase</keyword>
<dbReference type="Gene3D" id="3.40.50.150">
    <property type="entry name" value="Vaccinia Virus protein VP39"/>
    <property type="match status" value="1"/>
</dbReference>
<dbReference type="RefSeq" id="WP_193521454.1">
    <property type="nucleotide sequence ID" value="NZ_CBCSDF010000003.1"/>
</dbReference>
<dbReference type="SUPFAM" id="SSF53335">
    <property type="entry name" value="S-adenosyl-L-methionine-dependent methyltransferases"/>
    <property type="match status" value="1"/>
</dbReference>
<dbReference type="PANTHER" id="PTHR38451:SF1">
    <property type="entry name" value="TRNA (ADENINE(22)-N(1))-METHYLTRANSFERASE"/>
    <property type="match status" value="1"/>
</dbReference>
<evidence type="ECO:0000313" key="1">
    <source>
        <dbReference type="EMBL" id="NLR20089.1"/>
    </source>
</evidence>
<dbReference type="Pfam" id="PF12847">
    <property type="entry name" value="Methyltransf_18"/>
    <property type="match status" value="1"/>
</dbReference>
<sequence length="215" mass="24266">MKLGKRLQTLHDVVTEDYQHIWDCCCDHGQLGAQFLDSSQAHIHFVDVVPALIAKVKLDLARFFPAAETRYSLYTQDVAKLPLAQYSGRQLVIIAGVGGDLTAELMTSLCCNLRDEVDFLLCPVYHHYTLRQTLQSLPLKVIHESLVEENRRIYEVLYLTSGKTGTAITPLGEAIWQQGTLSKRYLEKTLDHYARVAKGKPEAQAILLAYQHLTL</sequence>
<dbReference type="EMBL" id="CP137578">
    <property type="protein sequence ID" value="WOX27324.1"/>
    <property type="molecule type" value="Genomic_DNA"/>
</dbReference>
<accession>A0A8I2KK35</accession>
<dbReference type="PANTHER" id="PTHR38451">
    <property type="entry name" value="TRNA (ADENINE(22)-N(1))-METHYLTRANSFERASE"/>
    <property type="match status" value="1"/>
</dbReference>
<evidence type="ECO:0000313" key="4">
    <source>
        <dbReference type="Proteomes" id="UP001304419"/>
    </source>
</evidence>
<dbReference type="FunFam" id="3.40.50.150:FF:000442">
    <property type="entry name" value="tRNA (Adenine22-N1)-methyltransferase TrmK"/>
    <property type="match status" value="1"/>
</dbReference>
<dbReference type="InterPro" id="IPR016876">
    <property type="entry name" value="UCP028234"/>
</dbReference>
<dbReference type="EMBL" id="WEIA01000001">
    <property type="protein sequence ID" value="NLR20089.1"/>
    <property type="molecule type" value="Genomic_DNA"/>
</dbReference>
<reference evidence="2 4" key="2">
    <citation type="submission" date="2023-10" db="EMBL/GenBank/DDBJ databases">
        <title>To unveil natural product biosynthetic capacity in Pseudoalteromonas.</title>
        <authorList>
            <person name="Wang J."/>
        </authorList>
    </citation>
    <scope>NUCLEOTIDE SEQUENCE [LARGE SCALE GENOMIC DNA]</scope>
    <source>
        <strain evidence="2 4">DSM 15914</strain>
    </source>
</reference>
<name>A0A8I2KK35_9GAMM</name>
<dbReference type="InterPro" id="IPR029063">
    <property type="entry name" value="SAM-dependent_MTases_sf"/>
</dbReference>
<dbReference type="AlphaFoldDB" id="A0A8I2KK35"/>
<dbReference type="Proteomes" id="UP001304419">
    <property type="component" value="Chromosome 1"/>
</dbReference>
<gene>
    <name evidence="1" type="ORF">F9Y85_01860</name>
    <name evidence="2" type="ORF">R5H13_11700</name>
</gene>
<dbReference type="GO" id="GO:0032259">
    <property type="term" value="P:methylation"/>
    <property type="evidence" value="ECO:0007669"/>
    <property type="project" value="UniProtKB-KW"/>
</dbReference>